<dbReference type="EMBL" id="MN661134">
    <property type="protein sequence ID" value="QHA33818.1"/>
    <property type="molecule type" value="Genomic_DNA"/>
</dbReference>
<evidence type="ECO:0000313" key="2">
    <source>
        <dbReference type="EMBL" id="QHA33818.1"/>
    </source>
</evidence>
<dbReference type="EMBL" id="MN661133">
    <property type="protein sequence ID" value="QHA33812.1"/>
    <property type="molecule type" value="Genomic_DNA"/>
</dbReference>
<protein>
    <submittedName>
        <fullName evidence="1">Uncharacterized protein</fullName>
    </submittedName>
</protein>
<reference evidence="1" key="1">
    <citation type="submission" date="2019-11" db="EMBL/GenBank/DDBJ databases">
        <authorList>
            <person name="Nitsche A."/>
            <person name="Hankeln T."/>
            <person name="Acosta O."/>
            <person name="Velez I.D."/>
            <person name="Schiemann D.J."/>
        </authorList>
    </citation>
    <scope>NUCLEOTIDE SEQUENCE</scope>
    <source>
        <strain evidence="1">Psal 1745-6</strain>
        <strain evidence="2">Psal 1747-3</strain>
    </source>
</reference>
<organism evidence="1">
    <name type="scientific">Atrato Denso-like virus 1</name>
    <dbReference type="NCBI Taxonomy" id="2689333"/>
    <lineage>
        <taxon>Viruses</taxon>
        <taxon>Monodnaviria</taxon>
        <taxon>Shotokuvirae</taxon>
        <taxon>Cossaviricota</taxon>
        <taxon>Quintoviricetes</taxon>
        <taxon>Piccovirales</taxon>
        <taxon>Parvoviridae</taxon>
        <taxon>Densovirinae</taxon>
    </lineage>
</organism>
<sequence length="209" mass="24783">MLSRMIRSHYATGNYHFNANSLQQLAAFQVIKNVVEKKDVKTKLYLYEHEQVLRMIKRALTEVQVSLDVVILEKQHVVRFNAAYEKEEYPGYTIINKESVVIPAIHICGFVTIKDEMEWIVEFKKIISLNSTVFISNYDVFYYDNVRIIPFAQKCRDKKCKLPHNYFRDNLSGIRYGSGWIDTRRVRQSDALIRDYRYGGLYFKYQNKP</sequence>
<evidence type="ECO:0000313" key="1">
    <source>
        <dbReference type="EMBL" id="QHA33812.1"/>
    </source>
</evidence>
<proteinExistence type="predicted"/>
<name>A0A6B9KNR8_9VIRU</name>
<accession>A0A6B9KNR8</accession>